<proteinExistence type="predicted"/>
<keyword evidence="3" id="KW-1185">Reference proteome</keyword>
<dbReference type="EMBL" id="JYDP01000078">
    <property type="protein sequence ID" value="KRZ09013.1"/>
    <property type="molecule type" value="Genomic_DNA"/>
</dbReference>
<sequence>MSIISKQCYYFLGDFGHCSWYYSVSVSNISKAYFTTEKYSQSRVDYLSTCTSVLSVLFLILFPIDRMVAEVMRIEVIIS</sequence>
<organism evidence="2 3">
    <name type="scientific">Trichinella zimbabwensis</name>
    <dbReference type="NCBI Taxonomy" id="268475"/>
    <lineage>
        <taxon>Eukaryota</taxon>
        <taxon>Metazoa</taxon>
        <taxon>Ecdysozoa</taxon>
        <taxon>Nematoda</taxon>
        <taxon>Enoplea</taxon>
        <taxon>Dorylaimia</taxon>
        <taxon>Trichinellida</taxon>
        <taxon>Trichinellidae</taxon>
        <taxon>Trichinella</taxon>
    </lineage>
</organism>
<feature type="transmembrane region" description="Helical" evidence="1">
    <location>
        <begin position="46"/>
        <end position="64"/>
    </location>
</feature>
<gene>
    <name evidence="2" type="ORF">T11_8690</name>
</gene>
<keyword evidence="1" id="KW-1133">Transmembrane helix</keyword>
<keyword evidence="1" id="KW-0472">Membrane</keyword>
<dbReference type="AlphaFoldDB" id="A0A0V1HGJ4"/>
<dbReference type="Proteomes" id="UP000055024">
    <property type="component" value="Unassembled WGS sequence"/>
</dbReference>
<evidence type="ECO:0000313" key="3">
    <source>
        <dbReference type="Proteomes" id="UP000055024"/>
    </source>
</evidence>
<protein>
    <submittedName>
        <fullName evidence="2">Uncharacterized protein</fullName>
    </submittedName>
</protein>
<evidence type="ECO:0000313" key="2">
    <source>
        <dbReference type="EMBL" id="KRZ09013.1"/>
    </source>
</evidence>
<comment type="caution">
    <text evidence="2">The sequence shown here is derived from an EMBL/GenBank/DDBJ whole genome shotgun (WGS) entry which is preliminary data.</text>
</comment>
<evidence type="ECO:0000256" key="1">
    <source>
        <dbReference type="SAM" id="Phobius"/>
    </source>
</evidence>
<accession>A0A0V1HGJ4</accession>
<keyword evidence="1" id="KW-0812">Transmembrane</keyword>
<reference evidence="2 3" key="1">
    <citation type="submission" date="2015-01" db="EMBL/GenBank/DDBJ databases">
        <title>Evolution of Trichinella species and genotypes.</title>
        <authorList>
            <person name="Korhonen P.K."/>
            <person name="Edoardo P."/>
            <person name="Giuseppe L.R."/>
            <person name="Gasser R.B."/>
        </authorList>
    </citation>
    <scope>NUCLEOTIDE SEQUENCE [LARGE SCALE GENOMIC DNA]</scope>
    <source>
        <strain evidence="2">ISS1029</strain>
    </source>
</reference>
<name>A0A0V1HGJ4_9BILA</name>